<evidence type="ECO:0000313" key="4">
    <source>
        <dbReference type="EMBL" id="KAJ0228156.1"/>
    </source>
</evidence>
<dbReference type="AlphaFoldDB" id="A0A9R1XVY6"/>
<keyword evidence="1" id="KW-0694">RNA-binding</keyword>
<evidence type="ECO:0000259" key="3">
    <source>
        <dbReference type="PROSITE" id="PS50102"/>
    </source>
</evidence>
<organism evidence="4 5">
    <name type="scientific">Lactuca sativa</name>
    <name type="common">Garden lettuce</name>
    <dbReference type="NCBI Taxonomy" id="4236"/>
    <lineage>
        <taxon>Eukaryota</taxon>
        <taxon>Viridiplantae</taxon>
        <taxon>Streptophyta</taxon>
        <taxon>Embryophyta</taxon>
        <taxon>Tracheophyta</taxon>
        <taxon>Spermatophyta</taxon>
        <taxon>Magnoliopsida</taxon>
        <taxon>eudicotyledons</taxon>
        <taxon>Gunneridae</taxon>
        <taxon>Pentapetalae</taxon>
        <taxon>asterids</taxon>
        <taxon>campanulids</taxon>
        <taxon>Asterales</taxon>
        <taxon>Asteraceae</taxon>
        <taxon>Cichorioideae</taxon>
        <taxon>Cichorieae</taxon>
        <taxon>Lactucinae</taxon>
        <taxon>Lactuca</taxon>
    </lineage>
</organism>
<dbReference type="InterPro" id="IPR036691">
    <property type="entry name" value="Endo/exonu/phosph_ase_sf"/>
</dbReference>
<dbReference type="SMART" id="SM00360">
    <property type="entry name" value="RRM"/>
    <property type="match status" value="1"/>
</dbReference>
<name>A0A9R1XVY6_LACSA</name>
<feature type="compositionally biased region" description="Basic and acidic residues" evidence="2">
    <location>
        <begin position="708"/>
        <end position="717"/>
    </location>
</feature>
<feature type="compositionally biased region" description="Acidic residues" evidence="2">
    <location>
        <begin position="151"/>
        <end position="162"/>
    </location>
</feature>
<dbReference type="CDD" id="cd00590">
    <property type="entry name" value="RRM_SF"/>
    <property type="match status" value="1"/>
</dbReference>
<dbReference type="PROSITE" id="PS50102">
    <property type="entry name" value="RRM"/>
    <property type="match status" value="1"/>
</dbReference>
<keyword evidence="5" id="KW-1185">Reference proteome</keyword>
<dbReference type="EMBL" id="NBSK02000001">
    <property type="protein sequence ID" value="KAJ0228156.1"/>
    <property type="molecule type" value="Genomic_DNA"/>
</dbReference>
<feature type="region of interest" description="Disordered" evidence="2">
    <location>
        <begin position="696"/>
        <end position="718"/>
    </location>
</feature>
<dbReference type="InterPro" id="IPR054722">
    <property type="entry name" value="PolX-like_BBD"/>
</dbReference>
<sequence>MEDWQRVKRCSNSVLVQQVSHSIYVTNFPEEFYVQDLWKTCELYGNVVDVFIPKGKSKAGKRYAFVRFINVANLELLVSNLCISRNGNHSYVGVVGGNFNVNKKINHSFDFPALVLDDSCLLDKDFSRSLVGKVFYIHAIEVIGWNPKYIEDDDEDDSGEEDPLTHTDHINSDDDQVQVENIIDERNEVPDVPFAPKNDYLHDVQDVRSSSAAMQGKSHECLQQDNGFGQSKSTEVEVAPRLMGDFNEVRSEAERFGLTLNASGLLAFNDFIAAFFHLDVPFGGYNYTWSLSSGLVLDIHLSDHCPILLWDMVLDYGPSPFRFLHSWFLLDDFDKVVRFSWENDGVNYNNALIFLKRKLQFLKTQLKQRHKEFRLKKHRKLDLKEALVVVDQKIDNEEGNYELIHSRASLSTELLDLNKMEDLDSLFTDNSSSMLLFKITVHRGVTIHRNSASHMKICIGPGELDEQLGESVQGSRELDELVEQLGELDEDGQKLNELKNNSASCMSFSQGYVVDPVSSDQIGGVRISIDICEVSYPHYIDRVYGTKVGPLWFTSWSCFVLKANTPSKRSGETVGPRGGPVMLKARDRFRQTVGSVGRTSPADGPVFSRFMEDWQRVKRCSNSVLVQQSRNGNHSYVGVVGGNFNVNKKINHSFDFPALVLDDSCLLDKDFSRSLVGKVFYIHAIEVIGWNPKYIEDDDEDDSGEEDPLTHTDHINSDDDQVQVENIIDERSVGLGNNKKVNDSKVVYEDPFQIYNLLAWEKKVEDLRFTPPVRSEVVQVGDDNNVFLVADLHGDEVLDVPFAPKNDSLHDVQDVQSSSAAMQGKSHECLQQDNGFGQSKSTEVEVAPRLMGDFNEVKSEAERFGLTLNASGLLAFNDFIAAFFHLDVPFGGYNYTWSLSSGLVLDIHLSDHCPILLWDMVLDYGPSPFRFLHSWFLLDDFDKVVRFSWENDGVNYNNALIFLKMKLQFLKTQLKQRHKEFRLKKHRKLDLKEALVVVDQKIDNEEGNYELIHSRASLSTELLDLNKMEDLDSLFTDYSSSMLLFTITVHRGVTVHRWVLFHWQEFYAAMSDSWDQLALTEPDVLKAFKPYIDRREERCLVQFLMELSLELKNKFSGQSRPSFSSFRPPQYVAATPSIENEIDFTPPSPLDPQIVEQFRQFLAINPTTMSASMSHLGFSLSNTLGIPSSLWILDYGASHHMLSHLSYFSSLSSRTLTSILPASATLMSVEGVGSTVTPYISLTDVYYIPTIALNLAPVSQLCKFDCWVFFSYSFGG</sequence>
<protein>
    <recommendedName>
        <fullName evidence="3">RRM domain-containing protein</fullName>
    </recommendedName>
</protein>
<evidence type="ECO:0000313" key="5">
    <source>
        <dbReference type="Proteomes" id="UP000235145"/>
    </source>
</evidence>
<dbReference type="SUPFAM" id="SSF54928">
    <property type="entry name" value="RNA-binding domain, RBD"/>
    <property type="match status" value="1"/>
</dbReference>
<dbReference type="Pfam" id="PF00076">
    <property type="entry name" value="RRM_1"/>
    <property type="match status" value="1"/>
</dbReference>
<dbReference type="InterPro" id="IPR012677">
    <property type="entry name" value="Nucleotide-bd_a/b_plait_sf"/>
</dbReference>
<reference evidence="4 5" key="1">
    <citation type="journal article" date="2017" name="Nat. Commun.">
        <title>Genome assembly with in vitro proximity ligation data and whole-genome triplication in lettuce.</title>
        <authorList>
            <person name="Reyes-Chin-Wo S."/>
            <person name="Wang Z."/>
            <person name="Yang X."/>
            <person name="Kozik A."/>
            <person name="Arikit S."/>
            <person name="Song C."/>
            <person name="Xia L."/>
            <person name="Froenicke L."/>
            <person name="Lavelle D.O."/>
            <person name="Truco M.J."/>
            <person name="Xia R."/>
            <person name="Zhu S."/>
            <person name="Xu C."/>
            <person name="Xu H."/>
            <person name="Xu X."/>
            <person name="Cox K."/>
            <person name="Korf I."/>
            <person name="Meyers B.C."/>
            <person name="Michelmore R.W."/>
        </authorList>
    </citation>
    <scope>NUCLEOTIDE SEQUENCE [LARGE SCALE GENOMIC DNA]</scope>
    <source>
        <strain evidence="5">cv. Salinas</strain>
        <tissue evidence="4">Seedlings</tissue>
    </source>
</reference>
<dbReference type="PANTHER" id="PTHR33710:SF64">
    <property type="entry name" value="ENDONUCLEASE_EXONUCLEASE_PHOSPHATASE DOMAIN-CONTAINING PROTEIN"/>
    <property type="match status" value="1"/>
</dbReference>
<accession>A0A9R1XVY6</accession>
<gene>
    <name evidence="4" type="ORF">LSAT_V11C100020730</name>
</gene>
<feature type="compositionally biased region" description="Acidic residues" evidence="2">
    <location>
        <begin position="696"/>
        <end position="707"/>
    </location>
</feature>
<dbReference type="PANTHER" id="PTHR33710">
    <property type="entry name" value="BNAC02G09200D PROTEIN"/>
    <property type="match status" value="1"/>
</dbReference>
<comment type="caution">
    <text evidence="4">The sequence shown here is derived from an EMBL/GenBank/DDBJ whole genome shotgun (WGS) entry which is preliminary data.</text>
</comment>
<dbReference type="InterPro" id="IPR000504">
    <property type="entry name" value="RRM_dom"/>
</dbReference>
<dbReference type="GO" id="GO:0003723">
    <property type="term" value="F:RNA binding"/>
    <property type="evidence" value="ECO:0007669"/>
    <property type="project" value="UniProtKB-UniRule"/>
</dbReference>
<evidence type="ECO:0000256" key="2">
    <source>
        <dbReference type="SAM" id="MobiDB-lite"/>
    </source>
</evidence>
<dbReference type="Gene3D" id="3.30.70.330">
    <property type="match status" value="1"/>
</dbReference>
<proteinExistence type="predicted"/>
<feature type="compositionally biased region" description="Basic and acidic residues" evidence="2">
    <location>
        <begin position="163"/>
        <end position="172"/>
    </location>
</feature>
<dbReference type="Pfam" id="PF22936">
    <property type="entry name" value="Pol_BBD"/>
    <property type="match status" value="1"/>
</dbReference>
<dbReference type="InterPro" id="IPR035979">
    <property type="entry name" value="RBD_domain_sf"/>
</dbReference>
<dbReference type="Proteomes" id="UP000235145">
    <property type="component" value="Unassembled WGS sequence"/>
</dbReference>
<dbReference type="SUPFAM" id="SSF56219">
    <property type="entry name" value="DNase I-like"/>
    <property type="match status" value="2"/>
</dbReference>
<evidence type="ECO:0000256" key="1">
    <source>
        <dbReference type="PROSITE-ProRule" id="PRU00176"/>
    </source>
</evidence>
<feature type="domain" description="RRM" evidence="3">
    <location>
        <begin position="21"/>
        <end position="106"/>
    </location>
</feature>
<feature type="region of interest" description="Disordered" evidence="2">
    <location>
        <begin position="151"/>
        <end position="175"/>
    </location>
</feature>